<dbReference type="SMART" id="SM00322">
    <property type="entry name" value="KH"/>
    <property type="match status" value="1"/>
</dbReference>
<keyword evidence="13" id="KW-0747">Spliceosome</keyword>
<dbReference type="PANTHER" id="PTHR11208:SF45">
    <property type="entry name" value="SPLICING FACTOR 1"/>
    <property type="match status" value="1"/>
</dbReference>
<feature type="compositionally biased region" description="Low complexity" evidence="14">
    <location>
        <begin position="322"/>
        <end position="332"/>
    </location>
</feature>
<comment type="subcellular location">
    <subcellularLocation>
        <location evidence="1 13">Nucleus</location>
    </subcellularLocation>
</comment>
<dbReference type="Pfam" id="PF22675">
    <property type="entry name" value="KH-I_KHDC4-BBP"/>
    <property type="match status" value="1"/>
</dbReference>
<dbReference type="VEuPathDB" id="FungiDB:DIURU_001391"/>
<dbReference type="GO" id="GO:0008270">
    <property type="term" value="F:zinc ion binding"/>
    <property type="evidence" value="ECO:0007669"/>
    <property type="project" value="UniProtKB-UniRule"/>
</dbReference>
<dbReference type="PANTHER" id="PTHR11208">
    <property type="entry name" value="RNA-BINDING PROTEIN RELATED"/>
    <property type="match status" value="1"/>
</dbReference>
<dbReference type="SUPFAM" id="SSF57756">
    <property type="entry name" value="Retrovirus zinc finger-like domains"/>
    <property type="match status" value="1"/>
</dbReference>
<dbReference type="Gene3D" id="6.10.140.1790">
    <property type="match status" value="1"/>
</dbReference>
<dbReference type="Gene3D" id="3.30.1370.10">
    <property type="entry name" value="K Homology domain, type 1"/>
    <property type="match status" value="1"/>
</dbReference>
<dbReference type="InterPro" id="IPR036875">
    <property type="entry name" value="Znf_CCHC_sf"/>
</dbReference>
<dbReference type="Proteomes" id="UP000449547">
    <property type="component" value="Unassembled WGS sequence"/>
</dbReference>
<dbReference type="GO" id="GO:0005681">
    <property type="term" value="C:spliceosomal complex"/>
    <property type="evidence" value="ECO:0007669"/>
    <property type="project" value="UniProtKB-KW"/>
</dbReference>
<accession>A0A642UU83</accession>
<dbReference type="GO" id="GO:0045131">
    <property type="term" value="F:pre-mRNA branch point binding"/>
    <property type="evidence" value="ECO:0007669"/>
    <property type="project" value="UniProtKB-UniRule"/>
</dbReference>
<dbReference type="PRINTS" id="PR01217">
    <property type="entry name" value="PRICHEXTENSN"/>
</dbReference>
<dbReference type="SMART" id="SM00343">
    <property type="entry name" value="ZnF_C2HC"/>
    <property type="match status" value="1"/>
</dbReference>
<keyword evidence="9 13" id="KW-0508">mRNA splicing</keyword>
<dbReference type="GO" id="GO:0048024">
    <property type="term" value="P:regulation of mRNA splicing, via spliceosome"/>
    <property type="evidence" value="ECO:0007669"/>
    <property type="project" value="TreeGrafter"/>
</dbReference>
<keyword evidence="7 13" id="KW-0862">Zinc</keyword>
<dbReference type="Pfam" id="PF00098">
    <property type="entry name" value="zf-CCHC"/>
    <property type="match status" value="1"/>
</dbReference>
<name>A0A642UU83_DIURU</name>
<dbReference type="PROSITE" id="PS50158">
    <property type="entry name" value="ZF_CCHC"/>
    <property type="match status" value="1"/>
</dbReference>
<dbReference type="OrthoDB" id="6777263at2759"/>
<dbReference type="GO" id="GO:0000398">
    <property type="term" value="P:mRNA splicing, via spliceosome"/>
    <property type="evidence" value="ECO:0007669"/>
    <property type="project" value="UniProtKB-UniRule"/>
</dbReference>
<feature type="compositionally biased region" description="Basic and acidic residues" evidence="14">
    <location>
        <begin position="178"/>
        <end position="187"/>
    </location>
</feature>
<evidence type="ECO:0000259" key="15">
    <source>
        <dbReference type="PROSITE" id="PS50158"/>
    </source>
</evidence>
<dbReference type="InterPro" id="IPR055256">
    <property type="entry name" value="KH_1_KHDC4/BBP-like"/>
</dbReference>
<dbReference type="GeneID" id="54780044"/>
<feature type="domain" description="CCHC-type" evidence="15">
    <location>
        <begin position="271"/>
        <end position="285"/>
    </location>
</feature>
<feature type="region of interest" description="Disordered" evidence="14">
    <location>
        <begin position="59"/>
        <end position="88"/>
    </location>
</feature>
<dbReference type="InterPro" id="IPR004087">
    <property type="entry name" value="KH_dom"/>
</dbReference>
<dbReference type="GO" id="GO:0003729">
    <property type="term" value="F:mRNA binding"/>
    <property type="evidence" value="ECO:0007669"/>
    <property type="project" value="TreeGrafter"/>
</dbReference>
<dbReference type="InterPro" id="IPR045071">
    <property type="entry name" value="BBP-like"/>
</dbReference>
<evidence type="ECO:0000313" key="17">
    <source>
        <dbReference type="Proteomes" id="UP000449547"/>
    </source>
</evidence>
<keyword evidence="5 13" id="KW-0479">Metal-binding</keyword>
<evidence type="ECO:0000256" key="10">
    <source>
        <dbReference type="ARBA" id="ARBA00023242"/>
    </source>
</evidence>
<evidence type="ECO:0000256" key="5">
    <source>
        <dbReference type="ARBA" id="ARBA00022723"/>
    </source>
</evidence>
<dbReference type="Pfam" id="PF16275">
    <property type="entry name" value="SF1-HH"/>
    <property type="match status" value="1"/>
</dbReference>
<comment type="caution">
    <text evidence="16">The sequence shown here is derived from an EMBL/GenBank/DDBJ whole genome shotgun (WGS) entry which is preliminary data.</text>
</comment>
<keyword evidence="8 12" id="KW-0694">RNA-binding</keyword>
<sequence length="429" mass="47066">MSTKWSGSPTHRKKMGSRTFNTVISGHLTPEQIDAYQEMFRIEEIADIFRFASTRKRPVTSILPSGNPEANPNYRRDPSPPPKYDSRGIRTNTREARTIEAMEKEQHYLVEVAVRDVLEYNPPVDYKKPEKNRDKLYIPLNEYPDINFVGLLLGPRGNTLRELQEKSGAKLAIRGKGSVKEGMRGDDSGNPENDDDLHVVITADTTHKIALAKKLTQEIVSKAIESPTGQNEFKRTQLRDLAILNGTLRETKPYVPEEQRPTRMDITKVVCKICKRVGHYARDCRAPRDGEGDESDSKRRRVDDEHSSPQPYTSGIIPPPSASAAAAPATPAIAPPPGLPTQPPPQTVRPPPPGLSLPVRPPPPSGAKPPPPVDTRPPPPVDVKPPPPTEAKPPPPAVAKPAPPTDIKPPPPKAKPAPPPPQKPAPPPQ</sequence>
<dbReference type="CDD" id="cd02395">
    <property type="entry name" value="KH-I_BBP"/>
    <property type="match status" value="1"/>
</dbReference>
<dbReference type="SUPFAM" id="SSF54791">
    <property type="entry name" value="Eukaryotic type KH-domain (KH-domain type I)"/>
    <property type="match status" value="1"/>
</dbReference>
<feature type="compositionally biased region" description="Pro residues" evidence="14">
    <location>
        <begin position="333"/>
        <end position="429"/>
    </location>
</feature>
<evidence type="ECO:0000313" key="16">
    <source>
        <dbReference type="EMBL" id="KAA8905588.1"/>
    </source>
</evidence>
<keyword evidence="10 13" id="KW-0539">Nucleus</keyword>
<feature type="compositionally biased region" description="Basic and acidic residues" evidence="14">
    <location>
        <begin position="283"/>
        <end position="307"/>
    </location>
</feature>
<dbReference type="RefSeq" id="XP_034013748.1">
    <property type="nucleotide sequence ID" value="XM_034153929.1"/>
</dbReference>
<dbReference type="InterPro" id="IPR032570">
    <property type="entry name" value="SF1-HH"/>
</dbReference>
<comment type="function">
    <text evidence="13">Necessary for the splicing of pre-mRNA. Has a role in the recognition of the branch site (5'-UACUAAC-3'), the pyrimidine tract and the 3'-splice site at the 3'-end of introns.</text>
</comment>
<evidence type="ECO:0000256" key="9">
    <source>
        <dbReference type="ARBA" id="ARBA00023187"/>
    </source>
</evidence>
<evidence type="ECO:0000256" key="11">
    <source>
        <dbReference type="PROSITE-ProRule" id="PRU00047"/>
    </source>
</evidence>
<keyword evidence="17" id="KW-1185">Reference proteome</keyword>
<evidence type="ECO:0000256" key="4">
    <source>
        <dbReference type="ARBA" id="ARBA00022664"/>
    </source>
</evidence>
<feature type="compositionally biased region" description="Basic and acidic residues" evidence="14">
    <location>
        <begin position="74"/>
        <end position="88"/>
    </location>
</feature>
<keyword evidence="4 13" id="KW-0507">mRNA processing</keyword>
<evidence type="ECO:0000256" key="3">
    <source>
        <dbReference type="ARBA" id="ARBA00017984"/>
    </source>
</evidence>
<protein>
    <recommendedName>
        <fullName evidence="3 13">Branchpoint-bridging protein</fullName>
    </recommendedName>
</protein>
<gene>
    <name evidence="16" type="ORF">DIURU_001391</name>
</gene>
<evidence type="ECO:0000256" key="6">
    <source>
        <dbReference type="ARBA" id="ARBA00022771"/>
    </source>
</evidence>
<evidence type="ECO:0000256" key="2">
    <source>
        <dbReference type="ARBA" id="ARBA00010382"/>
    </source>
</evidence>
<proteinExistence type="inferred from homology"/>
<evidence type="ECO:0000256" key="13">
    <source>
        <dbReference type="RuleBase" id="RU367126"/>
    </source>
</evidence>
<reference evidence="16 17" key="1">
    <citation type="submission" date="2019-07" db="EMBL/GenBank/DDBJ databases">
        <title>Genome assembly of two rare yeast pathogens: Diutina rugosa and Trichomonascus ciferrii.</title>
        <authorList>
            <person name="Mixao V."/>
            <person name="Saus E."/>
            <person name="Hansen A."/>
            <person name="Lass-Flor C."/>
            <person name="Gabaldon T."/>
        </authorList>
    </citation>
    <scope>NUCLEOTIDE SEQUENCE [LARGE SCALE GENOMIC DNA]</scope>
    <source>
        <strain evidence="16 17">CBS 613</strain>
    </source>
</reference>
<feature type="region of interest" description="Disordered" evidence="14">
    <location>
        <begin position="176"/>
        <end position="195"/>
    </location>
</feature>
<keyword evidence="6 11" id="KW-0863">Zinc-finger</keyword>
<evidence type="ECO:0000256" key="8">
    <source>
        <dbReference type="ARBA" id="ARBA00022884"/>
    </source>
</evidence>
<feature type="region of interest" description="Disordered" evidence="14">
    <location>
        <begin position="283"/>
        <end position="429"/>
    </location>
</feature>
<dbReference type="InterPro" id="IPR036612">
    <property type="entry name" value="KH_dom_type_1_sf"/>
</dbReference>
<evidence type="ECO:0000256" key="12">
    <source>
        <dbReference type="PROSITE-ProRule" id="PRU00117"/>
    </source>
</evidence>
<dbReference type="InterPro" id="IPR047086">
    <property type="entry name" value="SF1-HH_sf"/>
</dbReference>
<dbReference type="EMBL" id="SWFT01000044">
    <property type="protein sequence ID" value="KAA8905588.1"/>
    <property type="molecule type" value="Genomic_DNA"/>
</dbReference>
<dbReference type="AlphaFoldDB" id="A0A642UU83"/>
<evidence type="ECO:0000256" key="14">
    <source>
        <dbReference type="SAM" id="MobiDB-lite"/>
    </source>
</evidence>
<dbReference type="PROSITE" id="PS50084">
    <property type="entry name" value="KH_TYPE_1"/>
    <property type="match status" value="1"/>
</dbReference>
<dbReference type="OMA" id="EDSNCKI"/>
<evidence type="ECO:0000256" key="1">
    <source>
        <dbReference type="ARBA" id="ARBA00004123"/>
    </source>
</evidence>
<evidence type="ECO:0000256" key="7">
    <source>
        <dbReference type="ARBA" id="ARBA00022833"/>
    </source>
</evidence>
<dbReference type="InterPro" id="IPR001878">
    <property type="entry name" value="Znf_CCHC"/>
</dbReference>
<organism evidence="16 17">
    <name type="scientific">Diutina rugosa</name>
    <name type="common">Yeast</name>
    <name type="synonym">Candida rugosa</name>
    <dbReference type="NCBI Taxonomy" id="5481"/>
    <lineage>
        <taxon>Eukaryota</taxon>
        <taxon>Fungi</taxon>
        <taxon>Dikarya</taxon>
        <taxon>Ascomycota</taxon>
        <taxon>Saccharomycotina</taxon>
        <taxon>Pichiomycetes</taxon>
        <taxon>Debaryomycetaceae</taxon>
        <taxon>Diutina</taxon>
    </lineage>
</organism>
<comment type="similarity">
    <text evidence="2 13">Belongs to the BBP/SF1 family.</text>
</comment>